<evidence type="ECO:0008006" key="3">
    <source>
        <dbReference type="Google" id="ProtNLM"/>
    </source>
</evidence>
<protein>
    <recommendedName>
        <fullName evidence="3">Tetratricopeptide repeat protein</fullName>
    </recommendedName>
</protein>
<organism evidence="1 2">
    <name type="scientific">Litoribacillus peritrichatus</name>
    <dbReference type="NCBI Taxonomy" id="718191"/>
    <lineage>
        <taxon>Bacteria</taxon>
        <taxon>Pseudomonadati</taxon>
        <taxon>Pseudomonadota</taxon>
        <taxon>Gammaproteobacteria</taxon>
        <taxon>Oceanospirillales</taxon>
        <taxon>Oceanospirillaceae</taxon>
        <taxon>Litoribacillus</taxon>
    </lineage>
</organism>
<sequence>MNNASYYGLRHKSASAWFGWLVILVALLPALADAAQSIRPNTYKVIVELQAAMNPEIDPKTSGESATAQPPEVDHQQVQTLLDRLNKSRLNDYEQALVHQFSANFALMKEDNEQAYYFYFKAWSLNALTPKEQLNLRKTLGQLALSNGQWQAGTEHLSAWMQDAATFNQTVKPPEQAINIRAQDHYMLAQGYAQQQMWPKTVSAIEKAIDLKTGEGNPFAPEDWYRLALSSYLQQEDTAAAIDVLKLLAEHFANMLYWEQLASLYQQEDKFQLALTSLHTAYIHGFVVKERHIVWLAQLLIHQENFHLAGDILTKALKDKQLPPTERNLKLQANAWLMARQYQAAKGTLNQLRTLTPDDQETRDRLAGVERVLAIKP</sequence>
<dbReference type="Gene3D" id="1.25.40.10">
    <property type="entry name" value="Tetratricopeptide repeat domain"/>
    <property type="match status" value="1"/>
</dbReference>
<dbReference type="InterPro" id="IPR011990">
    <property type="entry name" value="TPR-like_helical_dom_sf"/>
</dbReference>
<dbReference type="EMBL" id="BAABBN010000007">
    <property type="protein sequence ID" value="GAA3925101.1"/>
    <property type="molecule type" value="Genomic_DNA"/>
</dbReference>
<accession>A0ABP7MP76</accession>
<dbReference type="SUPFAM" id="SSF48452">
    <property type="entry name" value="TPR-like"/>
    <property type="match status" value="2"/>
</dbReference>
<dbReference type="Proteomes" id="UP001501565">
    <property type="component" value="Unassembled WGS sequence"/>
</dbReference>
<evidence type="ECO:0000313" key="1">
    <source>
        <dbReference type="EMBL" id="GAA3925101.1"/>
    </source>
</evidence>
<evidence type="ECO:0000313" key="2">
    <source>
        <dbReference type="Proteomes" id="UP001501565"/>
    </source>
</evidence>
<keyword evidence="2" id="KW-1185">Reference proteome</keyword>
<gene>
    <name evidence="1" type="ORF">GCM10022277_21290</name>
</gene>
<reference evidence="2" key="1">
    <citation type="journal article" date="2019" name="Int. J. Syst. Evol. Microbiol.">
        <title>The Global Catalogue of Microorganisms (GCM) 10K type strain sequencing project: providing services to taxonomists for standard genome sequencing and annotation.</title>
        <authorList>
            <consortium name="The Broad Institute Genomics Platform"/>
            <consortium name="The Broad Institute Genome Sequencing Center for Infectious Disease"/>
            <person name="Wu L."/>
            <person name="Ma J."/>
        </authorList>
    </citation>
    <scope>NUCLEOTIDE SEQUENCE [LARGE SCALE GENOMIC DNA]</scope>
    <source>
        <strain evidence="2">JCM 17551</strain>
    </source>
</reference>
<name>A0ABP7MP76_9GAMM</name>
<comment type="caution">
    <text evidence="1">The sequence shown here is derived from an EMBL/GenBank/DDBJ whole genome shotgun (WGS) entry which is preliminary data.</text>
</comment>
<proteinExistence type="predicted"/>
<dbReference type="RefSeq" id="WP_344798376.1">
    <property type="nucleotide sequence ID" value="NZ_BAABBN010000007.1"/>
</dbReference>